<dbReference type="Pfam" id="PF14289">
    <property type="entry name" value="DUF4369"/>
    <property type="match status" value="1"/>
</dbReference>
<evidence type="ECO:0000256" key="1">
    <source>
        <dbReference type="ARBA" id="ARBA00004196"/>
    </source>
</evidence>
<protein>
    <recommendedName>
        <fullName evidence="6">Thioredoxin domain-containing protein</fullName>
    </recommendedName>
</protein>
<dbReference type="InterPro" id="IPR036249">
    <property type="entry name" value="Thioredoxin-like_sf"/>
</dbReference>
<sequence>MNKKRIKRGTRMLRKCYIAAACLIACMGGVQAQENTCVIKGRMLKDSLRHTPQRIQKIYLTQMDEYERMINVDSVKPVNGTFTFTRSLKQGEPELLYLLTGFDNGNVQLFVEPGTVEVRIPDAAFPAGGMAKGTPTNDLYNQYKEIRRLCIKEQTDTLNVWQEKHGESFNQWMSRPENQEEWVRVGAAAMVAASAAQLRFLLEHNDSPLVPLMLEKEVYPTLSKAYVQRMLKSLSPKLKKHPYYRSFSNVVRAQELKVGGELPDITLPLVEGGRKTLEDFKGKYVLLDFWASWCGPCRREIPYLIQLYNETQADRDRFVIVSFSLDNKEKDWKNAIRTHQMDKEEWAHASDLLGWGSPAARMLGVTAVPKTILIDPEGRVISFSLRGEEMVSRVKQILAGAPAFGEGDGKEEEKK</sequence>
<feature type="chain" id="PRO_5008886564" description="Thioredoxin domain-containing protein" evidence="5">
    <location>
        <begin position="33"/>
        <end position="415"/>
    </location>
</feature>
<organism evidence="7 8">
    <name type="scientific">Bacteroides caecimuris</name>
    <dbReference type="NCBI Taxonomy" id="1796613"/>
    <lineage>
        <taxon>Bacteria</taxon>
        <taxon>Pseudomonadati</taxon>
        <taxon>Bacteroidota</taxon>
        <taxon>Bacteroidia</taxon>
        <taxon>Bacteroidales</taxon>
        <taxon>Bacteroidaceae</taxon>
        <taxon>Bacteroides</taxon>
    </lineage>
</organism>
<name>A0A1C7GVP7_9BACE</name>
<dbReference type="KEGG" id="bcae:A4V03_01305"/>
<keyword evidence="3" id="KW-1015">Disulfide bond</keyword>
<dbReference type="GO" id="GO:0017004">
    <property type="term" value="P:cytochrome complex assembly"/>
    <property type="evidence" value="ECO:0007669"/>
    <property type="project" value="UniProtKB-KW"/>
</dbReference>
<dbReference type="EMBL" id="CP015401">
    <property type="protein sequence ID" value="ANU56373.1"/>
    <property type="molecule type" value="Genomic_DNA"/>
</dbReference>
<dbReference type="SUPFAM" id="SSF52833">
    <property type="entry name" value="Thioredoxin-like"/>
    <property type="match status" value="1"/>
</dbReference>
<keyword evidence="4" id="KW-0676">Redox-active center</keyword>
<accession>A0A1C7GVP7</accession>
<dbReference type="PANTHER" id="PTHR42852">
    <property type="entry name" value="THIOL:DISULFIDE INTERCHANGE PROTEIN DSBE"/>
    <property type="match status" value="1"/>
</dbReference>
<dbReference type="Proteomes" id="UP000092631">
    <property type="component" value="Chromosome"/>
</dbReference>
<proteinExistence type="predicted"/>
<evidence type="ECO:0000313" key="8">
    <source>
        <dbReference type="Proteomes" id="UP000092631"/>
    </source>
</evidence>
<dbReference type="Gene3D" id="3.40.30.10">
    <property type="entry name" value="Glutaredoxin"/>
    <property type="match status" value="1"/>
</dbReference>
<keyword evidence="2" id="KW-0201">Cytochrome c-type biogenesis</keyword>
<dbReference type="OrthoDB" id="9794348at2"/>
<evidence type="ECO:0000313" key="7">
    <source>
        <dbReference type="EMBL" id="ANU56373.1"/>
    </source>
</evidence>
<dbReference type="InterPro" id="IPR012336">
    <property type="entry name" value="Thioredoxin-like_fold"/>
</dbReference>
<dbReference type="InterPro" id="IPR017937">
    <property type="entry name" value="Thioredoxin_CS"/>
</dbReference>
<dbReference type="AlphaFoldDB" id="A0A1C7GVP7"/>
<evidence type="ECO:0000259" key="6">
    <source>
        <dbReference type="PROSITE" id="PS51352"/>
    </source>
</evidence>
<dbReference type="PROSITE" id="PS00194">
    <property type="entry name" value="THIOREDOXIN_1"/>
    <property type="match status" value="1"/>
</dbReference>
<dbReference type="PANTHER" id="PTHR42852:SF6">
    <property type="entry name" value="THIOL:DISULFIDE INTERCHANGE PROTEIN DSBE"/>
    <property type="match status" value="1"/>
</dbReference>
<keyword evidence="5" id="KW-0732">Signal</keyword>
<dbReference type="Pfam" id="PF13905">
    <property type="entry name" value="Thioredoxin_8"/>
    <property type="match status" value="1"/>
</dbReference>
<evidence type="ECO:0000256" key="2">
    <source>
        <dbReference type="ARBA" id="ARBA00022748"/>
    </source>
</evidence>
<comment type="subcellular location">
    <subcellularLocation>
        <location evidence="1">Cell envelope</location>
    </subcellularLocation>
</comment>
<keyword evidence="8" id="KW-1185">Reference proteome</keyword>
<evidence type="ECO:0000256" key="5">
    <source>
        <dbReference type="SAM" id="SignalP"/>
    </source>
</evidence>
<feature type="signal peptide" evidence="5">
    <location>
        <begin position="1"/>
        <end position="32"/>
    </location>
</feature>
<evidence type="ECO:0000256" key="3">
    <source>
        <dbReference type="ARBA" id="ARBA00023157"/>
    </source>
</evidence>
<dbReference type="InterPro" id="IPR013766">
    <property type="entry name" value="Thioredoxin_domain"/>
</dbReference>
<dbReference type="GO" id="GO:0030313">
    <property type="term" value="C:cell envelope"/>
    <property type="evidence" value="ECO:0007669"/>
    <property type="project" value="UniProtKB-SubCell"/>
</dbReference>
<dbReference type="InterPro" id="IPR025380">
    <property type="entry name" value="DUF4369"/>
</dbReference>
<reference evidence="8" key="1">
    <citation type="submission" date="2016-04" db="EMBL/GenBank/DDBJ databases">
        <title>Complete Genome Sequences of Twelve Strains of a Stable Defined Moderately Diverse Mouse Microbiota 2 (sDMDMm2).</title>
        <authorList>
            <person name="Uchimura Y."/>
            <person name="Wyss M."/>
            <person name="Brugiroux S."/>
            <person name="Limenitakis J.P."/>
            <person name="Stecher B."/>
            <person name="McCoy K.D."/>
            <person name="Macpherson A.J."/>
        </authorList>
    </citation>
    <scope>NUCLEOTIDE SEQUENCE [LARGE SCALE GENOMIC DNA]</scope>
    <source>
        <strain evidence="8">I48</strain>
    </source>
</reference>
<feature type="domain" description="Thioredoxin" evidence="6">
    <location>
        <begin position="256"/>
        <end position="403"/>
    </location>
</feature>
<evidence type="ECO:0000256" key="4">
    <source>
        <dbReference type="ARBA" id="ARBA00023284"/>
    </source>
</evidence>
<dbReference type="CDD" id="cd02966">
    <property type="entry name" value="TlpA_like_family"/>
    <property type="match status" value="1"/>
</dbReference>
<gene>
    <name evidence="7" type="ORF">A4V03_01305</name>
</gene>
<dbReference type="PROSITE" id="PS51352">
    <property type="entry name" value="THIOREDOXIN_2"/>
    <property type="match status" value="1"/>
</dbReference>
<dbReference type="InterPro" id="IPR050553">
    <property type="entry name" value="Thioredoxin_ResA/DsbE_sf"/>
</dbReference>